<dbReference type="Proteomes" id="UP001367676">
    <property type="component" value="Unassembled WGS sequence"/>
</dbReference>
<keyword evidence="2" id="KW-1185">Reference proteome</keyword>
<gene>
    <name evidence="1" type="ORF">V9T40_005164</name>
</gene>
<sequence>MLGTPYLCAFYVATAGLQGASLGSDEEEIVLLIYVIIDMTQNKVVGMQQHIVKPSKVDTKENEENILSEQITTETSLTDDLVKNSGVPLEAAIKQTGCGVVILVSSATFARNGIFQLRFSSRFQIMPATIIVGWRATVVREREDEGERNAHEIGTQNFNIALHGLRTFVS</sequence>
<dbReference type="EMBL" id="JBBCAQ010000032">
    <property type="protein sequence ID" value="KAK7584201.1"/>
    <property type="molecule type" value="Genomic_DNA"/>
</dbReference>
<comment type="caution">
    <text evidence="1">The sequence shown here is derived from an EMBL/GenBank/DDBJ whole genome shotgun (WGS) entry which is preliminary data.</text>
</comment>
<name>A0AAN9TFC0_9HEMI</name>
<evidence type="ECO:0000313" key="2">
    <source>
        <dbReference type="Proteomes" id="UP001367676"/>
    </source>
</evidence>
<accession>A0AAN9TFC0</accession>
<organism evidence="1 2">
    <name type="scientific">Parthenolecanium corni</name>
    <dbReference type="NCBI Taxonomy" id="536013"/>
    <lineage>
        <taxon>Eukaryota</taxon>
        <taxon>Metazoa</taxon>
        <taxon>Ecdysozoa</taxon>
        <taxon>Arthropoda</taxon>
        <taxon>Hexapoda</taxon>
        <taxon>Insecta</taxon>
        <taxon>Pterygota</taxon>
        <taxon>Neoptera</taxon>
        <taxon>Paraneoptera</taxon>
        <taxon>Hemiptera</taxon>
        <taxon>Sternorrhyncha</taxon>
        <taxon>Coccoidea</taxon>
        <taxon>Coccidae</taxon>
        <taxon>Parthenolecanium</taxon>
    </lineage>
</organism>
<proteinExistence type="predicted"/>
<reference evidence="1 2" key="1">
    <citation type="submission" date="2024-03" db="EMBL/GenBank/DDBJ databases">
        <title>Adaptation during the transition from Ophiocordyceps entomopathogen to insect associate is accompanied by gene loss and intensified selection.</title>
        <authorList>
            <person name="Ward C.M."/>
            <person name="Onetto C.A."/>
            <person name="Borneman A.R."/>
        </authorList>
    </citation>
    <scope>NUCLEOTIDE SEQUENCE [LARGE SCALE GENOMIC DNA]</scope>
    <source>
        <strain evidence="1">AWRI1</strain>
        <tissue evidence="1">Single Adult Female</tissue>
    </source>
</reference>
<evidence type="ECO:0000313" key="1">
    <source>
        <dbReference type="EMBL" id="KAK7584201.1"/>
    </source>
</evidence>
<dbReference type="AlphaFoldDB" id="A0AAN9TFC0"/>
<protein>
    <submittedName>
        <fullName evidence="1">Uncharacterized protein</fullName>
    </submittedName>
</protein>